<dbReference type="GO" id="GO:0004812">
    <property type="term" value="F:aminoacyl-tRNA ligase activity"/>
    <property type="evidence" value="ECO:0007669"/>
    <property type="project" value="UniProtKB-KW"/>
</dbReference>
<comment type="caution">
    <text evidence="6">The sequence shown here is derived from an EMBL/GenBank/DDBJ whole genome shotgun (WGS) entry which is preliminary data.</text>
</comment>
<evidence type="ECO:0000256" key="4">
    <source>
        <dbReference type="ARBA" id="ARBA00022917"/>
    </source>
</evidence>
<feature type="domain" description="Aminoacyl-tRNA synthetase class II (D/K/N)" evidence="5">
    <location>
        <begin position="49"/>
        <end position="112"/>
    </location>
</feature>
<evidence type="ECO:0000256" key="1">
    <source>
        <dbReference type="ARBA" id="ARBA00022598"/>
    </source>
</evidence>
<evidence type="ECO:0000313" key="7">
    <source>
        <dbReference type="Proteomes" id="UP000265520"/>
    </source>
</evidence>
<dbReference type="GO" id="GO:0006418">
    <property type="term" value="P:tRNA aminoacylation for protein translation"/>
    <property type="evidence" value="ECO:0007669"/>
    <property type="project" value="InterPro"/>
</dbReference>
<dbReference type="AlphaFoldDB" id="A0A392PTR3"/>
<dbReference type="Gene3D" id="3.30.1360.30">
    <property type="entry name" value="GAD-like domain"/>
    <property type="match status" value="1"/>
</dbReference>
<dbReference type="InterPro" id="IPR045864">
    <property type="entry name" value="aa-tRNA-synth_II/BPL/LPL"/>
</dbReference>
<evidence type="ECO:0000313" key="6">
    <source>
        <dbReference type="EMBL" id="MCI14696.1"/>
    </source>
</evidence>
<keyword evidence="7" id="KW-1185">Reference proteome</keyword>
<keyword evidence="4" id="KW-0648">Protein biosynthesis</keyword>
<dbReference type="Proteomes" id="UP000265520">
    <property type="component" value="Unassembled WGS sequence"/>
</dbReference>
<proteinExistence type="predicted"/>
<keyword evidence="1" id="KW-0436">Ligase</keyword>
<organism evidence="6 7">
    <name type="scientific">Trifolium medium</name>
    <dbReference type="NCBI Taxonomy" id="97028"/>
    <lineage>
        <taxon>Eukaryota</taxon>
        <taxon>Viridiplantae</taxon>
        <taxon>Streptophyta</taxon>
        <taxon>Embryophyta</taxon>
        <taxon>Tracheophyta</taxon>
        <taxon>Spermatophyta</taxon>
        <taxon>Magnoliopsida</taxon>
        <taxon>eudicotyledons</taxon>
        <taxon>Gunneridae</taxon>
        <taxon>Pentapetalae</taxon>
        <taxon>rosids</taxon>
        <taxon>fabids</taxon>
        <taxon>Fabales</taxon>
        <taxon>Fabaceae</taxon>
        <taxon>Papilionoideae</taxon>
        <taxon>50 kb inversion clade</taxon>
        <taxon>NPAAA clade</taxon>
        <taxon>Hologalegina</taxon>
        <taxon>IRL clade</taxon>
        <taxon>Trifolieae</taxon>
        <taxon>Trifolium</taxon>
    </lineage>
</organism>
<sequence>MDPATKEDLLRRCSAGPNDLILFAVGHHASVNKTLDRLRIYVAHELGLIDHGRHSILWITDFPMFEWNDSEQRLEALHHPFTAPNPEDINDLASARALAYDMVYNGVEVIDISIFRLMSVQITQNIIFDVRLVGGV</sequence>
<dbReference type="InterPro" id="IPR004115">
    <property type="entry name" value="GAD-like_sf"/>
</dbReference>
<evidence type="ECO:0000259" key="5">
    <source>
        <dbReference type="Pfam" id="PF00152"/>
    </source>
</evidence>
<dbReference type="InterPro" id="IPR004364">
    <property type="entry name" value="Aa-tRNA-synt_II"/>
</dbReference>
<reference evidence="6 7" key="1">
    <citation type="journal article" date="2018" name="Front. Plant Sci.">
        <title>Red Clover (Trifolium pratense) and Zigzag Clover (T. medium) - A Picture of Genomic Similarities and Differences.</title>
        <authorList>
            <person name="Dluhosova J."/>
            <person name="Istvanek J."/>
            <person name="Nedelnik J."/>
            <person name="Repkova J."/>
        </authorList>
    </citation>
    <scope>NUCLEOTIDE SEQUENCE [LARGE SCALE GENOMIC DNA]</scope>
    <source>
        <strain evidence="7">cv. 10/8</strain>
        <tissue evidence="6">Leaf</tissue>
    </source>
</reference>
<keyword evidence="6" id="KW-0030">Aminoacyl-tRNA synthetase</keyword>
<dbReference type="SUPFAM" id="SSF55261">
    <property type="entry name" value="GAD domain-like"/>
    <property type="match status" value="1"/>
</dbReference>
<keyword evidence="2" id="KW-0547">Nucleotide-binding</keyword>
<dbReference type="GO" id="GO:0005737">
    <property type="term" value="C:cytoplasm"/>
    <property type="evidence" value="ECO:0007669"/>
    <property type="project" value="InterPro"/>
</dbReference>
<dbReference type="Pfam" id="PF00152">
    <property type="entry name" value="tRNA-synt_2"/>
    <property type="match status" value="1"/>
</dbReference>
<dbReference type="Gene3D" id="3.30.930.10">
    <property type="entry name" value="Bira Bifunctional Protein, Domain 2"/>
    <property type="match status" value="1"/>
</dbReference>
<dbReference type="GO" id="GO:0005524">
    <property type="term" value="F:ATP binding"/>
    <property type="evidence" value="ECO:0007669"/>
    <property type="project" value="UniProtKB-KW"/>
</dbReference>
<evidence type="ECO:0000256" key="2">
    <source>
        <dbReference type="ARBA" id="ARBA00022741"/>
    </source>
</evidence>
<name>A0A392PTR3_9FABA</name>
<dbReference type="SUPFAM" id="SSF55681">
    <property type="entry name" value="Class II aaRS and biotin synthetases"/>
    <property type="match status" value="1"/>
</dbReference>
<evidence type="ECO:0000256" key="3">
    <source>
        <dbReference type="ARBA" id="ARBA00022840"/>
    </source>
</evidence>
<accession>A0A392PTR3</accession>
<keyword evidence="3" id="KW-0067">ATP-binding</keyword>
<dbReference type="EMBL" id="LXQA010093429">
    <property type="protein sequence ID" value="MCI14696.1"/>
    <property type="molecule type" value="Genomic_DNA"/>
</dbReference>
<protein>
    <submittedName>
        <fullName evidence="6">Aspartyl-tRNA synthetase</fullName>
    </submittedName>
</protein>